<dbReference type="SUPFAM" id="SSF56784">
    <property type="entry name" value="HAD-like"/>
    <property type="match status" value="1"/>
</dbReference>
<proteinExistence type="predicted"/>
<dbReference type="InterPro" id="IPR051400">
    <property type="entry name" value="HAD-like_hydrolase"/>
</dbReference>
<evidence type="ECO:0000313" key="6">
    <source>
        <dbReference type="Proteomes" id="UP000548423"/>
    </source>
</evidence>
<evidence type="ECO:0000256" key="1">
    <source>
        <dbReference type="ARBA" id="ARBA00001946"/>
    </source>
</evidence>
<dbReference type="InterPro" id="IPR036412">
    <property type="entry name" value="HAD-like_sf"/>
</dbReference>
<dbReference type="PRINTS" id="PR00413">
    <property type="entry name" value="HADHALOGNASE"/>
</dbReference>
<keyword evidence="2" id="KW-0479">Metal-binding</keyword>
<comment type="caution">
    <text evidence="5">The sequence shown here is derived from an EMBL/GenBank/DDBJ whole genome shotgun (WGS) entry which is preliminary data.</text>
</comment>
<dbReference type="GO" id="GO:0046872">
    <property type="term" value="F:metal ion binding"/>
    <property type="evidence" value="ECO:0007669"/>
    <property type="project" value="UniProtKB-KW"/>
</dbReference>
<evidence type="ECO:0000313" key="5">
    <source>
        <dbReference type="EMBL" id="NYE09111.1"/>
    </source>
</evidence>
<dbReference type="SFLD" id="SFLDS00003">
    <property type="entry name" value="Haloacid_Dehalogenase"/>
    <property type="match status" value="1"/>
</dbReference>
<dbReference type="NCBIfam" id="TIGR01549">
    <property type="entry name" value="HAD-SF-IA-v1"/>
    <property type="match status" value="1"/>
</dbReference>
<dbReference type="GO" id="GO:0044281">
    <property type="term" value="P:small molecule metabolic process"/>
    <property type="evidence" value="ECO:0007669"/>
    <property type="project" value="UniProtKB-ARBA"/>
</dbReference>
<dbReference type="GO" id="GO:0016791">
    <property type="term" value="F:phosphatase activity"/>
    <property type="evidence" value="ECO:0007669"/>
    <property type="project" value="TreeGrafter"/>
</dbReference>
<dbReference type="Gene3D" id="3.40.50.1000">
    <property type="entry name" value="HAD superfamily/HAD-like"/>
    <property type="match status" value="1"/>
</dbReference>
<protein>
    <submittedName>
        <fullName evidence="5">Hydrolase of the HAD superfamily</fullName>
    </submittedName>
</protein>
<keyword evidence="3 5" id="KW-0378">Hydrolase</keyword>
<dbReference type="SFLD" id="SFLDG01129">
    <property type="entry name" value="C1.5:_HAD__Beta-PGM__Phosphata"/>
    <property type="match status" value="1"/>
</dbReference>
<reference evidence="6" key="2">
    <citation type="submission" date="2020-08" db="EMBL/GenBank/DDBJ databases">
        <title>The Agave Microbiome: Exploring the role of microbial communities in plant adaptations to desert environments.</title>
        <authorList>
            <person name="Partida-Martinez L.P."/>
        </authorList>
    </citation>
    <scope>NUCLEOTIDE SEQUENCE [LARGE SCALE GENOMIC DNA]</scope>
    <source>
        <strain evidence="6">AT2.8</strain>
    </source>
</reference>
<evidence type="ECO:0000256" key="2">
    <source>
        <dbReference type="ARBA" id="ARBA00022723"/>
    </source>
</evidence>
<comment type="cofactor">
    <cofactor evidence="1">
        <name>Mg(2+)</name>
        <dbReference type="ChEBI" id="CHEBI:18420"/>
    </cofactor>
</comment>
<keyword evidence="4" id="KW-0460">Magnesium</keyword>
<organism evidence="5 6">
    <name type="scientific">Neobacillus niacini</name>
    <dbReference type="NCBI Taxonomy" id="86668"/>
    <lineage>
        <taxon>Bacteria</taxon>
        <taxon>Bacillati</taxon>
        <taxon>Bacillota</taxon>
        <taxon>Bacilli</taxon>
        <taxon>Bacillales</taxon>
        <taxon>Bacillaceae</taxon>
        <taxon>Neobacillus</taxon>
    </lineage>
</organism>
<evidence type="ECO:0000256" key="4">
    <source>
        <dbReference type="ARBA" id="ARBA00022842"/>
    </source>
</evidence>
<reference evidence="6" key="1">
    <citation type="submission" date="2020-07" db="EMBL/GenBank/DDBJ databases">
        <authorList>
            <person name="Partida-Martinez L."/>
            <person name="Huntemann M."/>
            <person name="Clum A."/>
            <person name="Wang J."/>
            <person name="Palaniappan K."/>
            <person name="Ritter S."/>
            <person name="Chen I.-M."/>
            <person name="Stamatis D."/>
            <person name="Reddy T."/>
            <person name="O'Malley R."/>
            <person name="Daum C."/>
            <person name="Shapiro N."/>
            <person name="Ivanova N."/>
            <person name="Kyrpides N."/>
            <person name="Woyke T."/>
        </authorList>
    </citation>
    <scope>NUCLEOTIDE SEQUENCE [LARGE SCALE GENOMIC DNA]</scope>
    <source>
        <strain evidence="6">AT2.8</strain>
    </source>
</reference>
<dbReference type="InterPro" id="IPR006439">
    <property type="entry name" value="HAD-SF_hydro_IA"/>
</dbReference>
<name>A0A852TLT0_9BACI</name>
<dbReference type="Gene3D" id="1.20.120.710">
    <property type="entry name" value="Haloacid dehalogenase hydrolase-like domain"/>
    <property type="match status" value="1"/>
</dbReference>
<gene>
    <name evidence="5" type="ORF">F4694_005968</name>
</gene>
<dbReference type="Pfam" id="PF00702">
    <property type="entry name" value="Hydrolase"/>
    <property type="match status" value="1"/>
</dbReference>
<dbReference type="Proteomes" id="UP000548423">
    <property type="component" value="Unassembled WGS sequence"/>
</dbReference>
<sequence length="235" mass="27205">MTIKAIFFDLDDTLHDHLYPFSKAFKDTFPLLYEYMDVTSLYKKFRDFSDLLWKQYSSRQLTLEEMRIARIVMALEYFQKGITNELASRFQAQYELNSGSLQLFAEVPKLINEIKAQGKLVGIITNGPVQHQFNKINSLGLTSFVSRDRIFISDEVGVAKPNKQIFQHVAQKVNMIPSEMIYIGDSWPNDVVAPMEAGWKAIWYNHRKRLPDIGHKPLAEINQLLSIIDIVKEES</sequence>
<dbReference type="EMBL" id="JACCBX010000018">
    <property type="protein sequence ID" value="NYE09111.1"/>
    <property type="molecule type" value="Genomic_DNA"/>
</dbReference>
<dbReference type="PANTHER" id="PTHR46470:SF2">
    <property type="entry name" value="GLYCERALDEHYDE 3-PHOSPHATE PHOSPHATASE"/>
    <property type="match status" value="1"/>
</dbReference>
<dbReference type="InterPro" id="IPR023214">
    <property type="entry name" value="HAD_sf"/>
</dbReference>
<accession>A0A852TLT0</accession>
<evidence type="ECO:0000256" key="3">
    <source>
        <dbReference type="ARBA" id="ARBA00022801"/>
    </source>
</evidence>
<dbReference type="PANTHER" id="PTHR46470">
    <property type="entry name" value="N-ACYLNEURAMINATE-9-PHOSPHATASE"/>
    <property type="match status" value="1"/>
</dbReference>
<dbReference type="AlphaFoldDB" id="A0A852TLT0"/>